<dbReference type="FunFam" id="1.10.540.10:FF:000004">
    <property type="entry name" value="Acyl-CoA dehydrogenase"/>
    <property type="match status" value="1"/>
</dbReference>
<dbReference type="FunFam" id="1.20.140.10:FF:000009">
    <property type="entry name" value="Acyl-CoA dehydrogenase"/>
    <property type="match status" value="1"/>
</dbReference>
<evidence type="ECO:0000256" key="5">
    <source>
        <dbReference type="ARBA" id="ARBA00012040"/>
    </source>
</evidence>
<dbReference type="KEGG" id="asip:AQUSIP_11840"/>
<keyword evidence="8" id="KW-0274">FAD</keyword>
<comment type="pathway">
    <text evidence="2">Lipid metabolism; fatty acid beta-oxidation.</text>
</comment>
<evidence type="ECO:0000256" key="7">
    <source>
        <dbReference type="ARBA" id="ARBA00022630"/>
    </source>
</evidence>
<evidence type="ECO:0000256" key="11">
    <source>
        <dbReference type="ARBA" id="ARBA00023098"/>
    </source>
</evidence>
<evidence type="ECO:0000313" key="18">
    <source>
        <dbReference type="EMBL" id="VVC75883.1"/>
    </source>
</evidence>
<dbReference type="InterPro" id="IPR009100">
    <property type="entry name" value="AcylCoA_DH/oxidase_NM_dom_sf"/>
</dbReference>
<evidence type="ECO:0000256" key="14">
    <source>
        <dbReference type="SAM" id="Phobius"/>
    </source>
</evidence>
<comment type="catalytic activity">
    <reaction evidence="13">
        <text>a long-chain 2,3-saturated fatty acyl-CoA + oxidized [electron-transfer flavoprotein] + H(+) = a long-chain (2E)-enoyl-CoA + reduced [electron-transfer flavoprotein]</text>
        <dbReference type="Rhea" id="RHEA:17721"/>
        <dbReference type="Rhea" id="RHEA-COMP:10685"/>
        <dbReference type="Rhea" id="RHEA-COMP:10686"/>
        <dbReference type="ChEBI" id="CHEBI:15378"/>
        <dbReference type="ChEBI" id="CHEBI:57692"/>
        <dbReference type="ChEBI" id="CHEBI:58307"/>
        <dbReference type="ChEBI" id="CHEBI:83721"/>
        <dbReference type="ChEBI" id="CHEBI:83727"/>
        <dbReference type="EC" id="1.3.8.8"/>
    </reaction>
</comment>
<dbReference type="EMBL" id="LR699119">
    <property type="protein sequence ID" value="VVC75883.1"/>
    <property type="molecule type" value="Genomic_DNA"/>
</dbReference>
<feature type="domain" description="Acyl-CoA dehydrogenase/oxidase N-terminal" evidence="16">
    <location>
        <begin position="133"/>
        <end position="239"/>
    </location>
</feature>
<dbReference type="Proteomes" id="UP000324194">
    <property type="component" value="Chromosome 1"/>
</dbReference>
<evidence type="ECO:0000256" key="13">
    <source>
        <dbReference type="ARBA" id="ARBA00049247"/>
    </source>
</evidence>
<comment type="catalytic activity">
    <reaction evidence="12">
        <text>a medium-chain 2,3-saturated fatty acyl-CoA + oxidized [electron-transfer flavoprotein] + H(+) = a medium-chain (2E)-enoyl-CoA + reduced [electron-transfer flavoprotein]</text>
        <dbReference type="Rhea" id="RHEA:14477"/>
        <dbReference type="Rhea" id="RHEA-COMP:10685"/>
        <dbReference type="Rhea" id="RHEA-COMP:10686"/>
        <dbReference type="ChEBI" id="CHEBI:15378"/>
        <dbReference type="ChEBI" id="CHEBI:57692"/>
        <dbReference type="ChEBI" id="CHEBI:58307"/>
        <dbReference type="ChEBI" id="CHEBI:83723"/>
        <dbReference type="ChEBI" id="CHEBI:83726"/>
        <dbReference type="EC" id="1.3.8.7"/>
    </reaction>
</comment>
<dbReference type="GO" id="GO:0070991">
    <property type="term" value="F:medium-chain fatty acyl-CoA dehydrogenase activity"/>
    <property type="evidence" value="ECO:0007669"/>
    <property type="project" value="UniProtKB-EC"/>
</dbReference>
<dbReference type="SUPFAM" id="SSF56645">
    <property type="entry name" value="Acyl-CoA dehydrogenase NM domain-like"/>
    <property type="match status" value="1"/>
</dbReference>
<evidence type="ECO:0000256" key="6">
    <source>
        <dbReference type="ARBA" id="ARBA00020144"/>
    </source>
</evidence>
<dbReference type="Gene3D" id="1.20.140.10">
    <property type="entry name" value="Butyryl-CoA Dehydrogenase, subunit A, domain 3"/>
    <property type="match status" value="1"/>
</dbReference>
<dbReference type="UniPathway" id="UPA00659"/>
<dbReference type="InterPro" id="IPR013786">
    <property type="entry name" value="AcylCoA_DH/ox_N"/>
</dbReference>
<dbReference type="InterPro" id="IPR015396">
    <property type="entry name" value="FadE_C"/>
</dbReference>
<organism evidence="18 19">
    <name type="scientific">Aquicella siphonis</name>
    <dbReference type="NCBI Taxonomy" id="254247"/>
    <lineage>
        <taxon>Bacteria</taxon>
        <taxon>Pseudomonadati</taxon>
        <taxon>Pseudomonadota</taxon>
        <taxon>Gammaproteobacteria</taxon>
        <taxon>Legionellales</taxon>
        <taxon>Coxiellaceae</taxon>
        <taxon>Aquicella</taxon>
    </lineage>
</organism>
<dbReference type="EC" id="1.3.8.7" evidence="4"/>
<keyword evidence="10" id="KW-0560">Oxidoreductase</keyword>
<keyword evidence="11" id="KW-0443">Lipid metabolism</keyword>
<keyword evidence="9" id="KW-0276">Fatty acid metabolism</keyword>
<dbReference type="InterPro" id="IPR050741">
    <property type="entry name" value="Acyl-CoA_dehydrogenase"/>
</dbReference>
<evidence type="ECO:0000256" key="3">
    <source>
        <dbReference type="ARBA" id="ARBA00009347"/>
    </source>
</evidence>
<name>A0A5E4PHN3_9COXI</name>
<feature type="transmembrane region" description="Helical" evidence="14">
    <location>
        <begin position="52"/>
        <end position="70"/>
    </location>
</feature>
<dbReference type="GO" id="GO:0033539">
    <property type="term" value="P:fatty acid beta-oxidation using acyl-CoA dehydrogenase"/>
    <property type="evidence" value="ECO:0007669"/>
    <property type="project" value="InterPro"/>
</dbReference>
<keyword evidence="19" id="KW-1185">Reference proteome</keyword>
<dbReference type="AlphaFoldDB" id="A0A5E4PHN3"/>
<feature type="domain" description="Acyl-CoA dehydrogenase C-terminal bacterial-type" evidence="17">
    <location>
        <begin position="521"/>
        <end position="804"/>
    </location>
</feature>
<protein>
    <recommendedName>
        <fullName evidence="6">Acyl-coenzyme A dehydrogenase</fullName>
        <ecNumber evidence="4">1.3.8.7</ecNumber>
        <ecNumber evidence="5">1.3.8.8</ecNumber>
    </recommendedName>
</protein>
<dbReference type="SUPFAM" id="SSF47203">
    <property type="entry name" value="Acyl-CoA dehydrogenase C-terminal domain-like"/>
    <property type="match status" value="1"/>
</dbReference>
<feature type="transmembrane region" description="Helical" evidence="14">
    <location>
        <begin position="286"/>
        <end position="303"/>
    </location>
</feature>
<comment type="similarity">
    <text evidence="3">Belongs to the acyl-CoA dehydrogenase family.</text>
</comment>
<evidence type="ECO:0000256" key="10">
    <source>
        <dbReference type="ARBA" id="ARBA00023002"/>
    </source>
</evidence>
<dbReference type="InterPro" id="IPR036250">
    <property type="entry name" value="AcylCo_DH-like_C"/>
</dbReference>
<evidence type="ECO:0000259" key="16">
    <source>
        <dbReference type="Pfam" id="PF02771"/>
    </source>
</evidence>
<feature type="transmembrane region" description="Helical" evidence="14">
    <location>
        <begin position="6"/>
        <end position="22"/>
    </location>
</feature>
<accession>A0A5E4PHN3</accession>
<dbReference type="GO" id="GO:0004466">
    <property type="term" value="F:long-chain fatty acyl-CoA dehydrogenase activity"/>
    <property type="evidence" value="ECO:0007669"/>
    <property type="project" value="UniProtKB-EC"/>
</dbReference>
<dbReference type="Pfam" id="PF09317">
    <property type="entry name" value="ACDH_C"/>
    <property type="match status" value="1"/>
</dbReference>
<evidence type="ECO:0000256" key="4">
    <source>
        <dbReference type="ARBA" id="ARBA00012033"/>
    </source>
</evidence>
<evidence type="ECO:0000256" key="8">
    <source>
        <dbReference type="ARBA" id="ARBA00022827"/>
    </source>
</evidence>
<evidence type="ECO:0000313" key="19">
    <source>
        <dbReference type="Proteomes" id="UP000324194"/>
    </source>
</evidence>
<keyword evidence="14" id="KW-0812">Transmembrane</keyword>
<dbReference type="PANTHER" id="PTHR48083:SF33">
    <property type="entry name" value="ACYL-COENZYME A DEHYDROGENASE"/>
    <property type="match status" value="1"/>
</dbReference>
<feature type="domain" description="Acyl-CoA dehydrogenase/oxidase C-terminal" evidence="15">
    <location>
        <begin position="367"/>
        <end position="514"/>
    </location>
</feature>
<evidence type="ECO:0000256" key="1">
    <source>
        <dbReference type="ARBA" id="ARBA00001974"/>
    </source>
</evidence>
<dbReference type="Gene3D" id="1.10.540.10">
    <property type="entry name" value="Acyl-CoA dehydrogenase/oxidase, N-terminal domain"/>
    <property type="match status" value="1"/>
</dbReference>
<dbReference type="Gene3D" id="2.40.110.10">
    <property type="entry name" value="Butyryl-CoA Dehydrogenase, subunit A, domain 2"/>
    <property type="match status" value="1"/>
</dbReference>
<dbReference type="GO" id="GO:0005737">
    <property type="term" value="C:cytoplasm"/>
    <property type="evidence" value="ECO:0007669"/>
    <property type="project" value="TreeGrafter"/>
</dbReference>
<dbReference type="NCBIfam" id="NF009586">
    <property type="entry name" value="PRK13026.1"/>
    <property type="match status" value="1"/>
</dbReference>
<keyword evidence="14" id="KW-0472">Membrane</keyword>
<dbReference type="InterPro" id="IPR046373">
    <property type="entry name" value="Acyl-CoA_Oxase/DH_mid-dom_sf"/>
</dbReference>
<keyword evidence="7" id="KW-0285">Flavoprotein</keyword>
<keyword evidence="14" id="KW-1133">Transmembrane helix</keyword>
<dbReference type="Pfam" id="PF02771">
    <property type="entry name" value="Acyl-CoA_dh_N"/>
    <property type="match status" value="1"/>
</dbReference>
<evidence type="ECO:0000259" key="17">
    <source>
        <dbReference type="Pfam" id="PF09317"/>
    </source>
</evidence>
<evidence type="ECO:0000259" key="15">
    <source>
        <dbReference type="Pfam" id="PF00441"/>
    </source>
</evidence>
<gene>
    <name evidence="18" type="primary">fadE_1</name>
    <name evidence="18" type="ORF">AQUSIP_11840</name>
</gene>
<dbReference type="InterPro" id="IPR037069">
    <property type="entry name" value="AcylCoA_DH/ox_N_sf"/>
</dbReference>
<dbReference type="InterPro" id="IPR009075">
    <property type="entry name" value="AcylCo_DH/oxidase_C"/>
</dbReference>
<dbReference type="EC" id="1.3.8.8" evidence="5"/>
<proteinExistence type="inferred from homology"/>
<evidence type="ECO:0000256" key="2">
    <source>
        <dbReference type="ARBA" id="ARBA00005005"/>
    </source>
</evidence>
<reference evidence="18 19" key="1">
    <citation type="submission" date="2019-08" db="EMBL/GenBank/DDBJ databases">
        <authorList>
            <person name="Guy L."/>
        </authorList>
    </citation>
    <scope>NUCLEOTIDE SEQUENCE [LARGE SCALE GENOMIC DNA]</scope>
    <source>
        <strain evidence="18 19">SGT-108</strain>
    </source>
</reference>
<comment type="cofactor">
    <cofactor evidence="1">
        <name>FAD</name>
        <dbReference type="ChEBI" id="CHEBI:57692"/>
    </cofactor>
</comment>
<dbReference type="NCBIfam" id="NF007000">
    <property type="entry name" value="PRK09463.1"/>
    <property type="match status" value="1"/>
</dbReference>
<sequence length="813" mass="91018">MDMANVISILFILGLVLISAFYQLATLAWTILIGIGLVILTSFGWLSPLPLAFFWLVYLLAAAFSNLHQLRQQYIVKPALKLLQKQLPTISATERAAIEAGDTWWEKELFCGRPNWKKLFNIPRPVLSQEEQEFLNNQVEQLCSMLDDWNIVFNDRNLPDEVWNYLKQEKFFAMVIPREYGGLGFSALAHSTVVTKIATRSISAAVTTMVPNSLGPGELLVRYGTDEQKKYYLPRLSNGTDIPCFALTAPDAGSDAGAIPDTGIVCRGEFEGRDVLGMRVSWDKRYITLAPVATLLGLAIHLYDPDHLLGDKTDIGITLCLIPTSHPGVETGSRHLPMYHAFMNGPTRGNNVFIPLEWIIGGPQMAGQGWRMLMESLSIGRSISLPALSTACGKMAYRLTGAYSRIRRQFNTPIASFEGIEEALGYIAGYSYMLESCRMMTAGAVDQDINPSIVSAIAKYHMTEMCRHVVSYAMDVHAGQMIQTGPRNLLANAYLAVPVSITVEGANILTRNLIIFGQGAIRCHPYILKEIELISSPDAKVEELDRLLMSHIGFYVSNLLRNVAYGLTGGRFIISLAKNKRIKAYQRQLTRMSAALALLADTSLILLGGSLKRRERISARLGDIMSQLYLASAVLKYYYDHDKPASDVNYVCWSLQECLYKIQLACNELLHNFPNRWAGRLLEWIIFPFGTAYHKPRDRLHNSIVEPMLSASELRDRLTRFSYLGHDDTHLIRQLDQAIARISAIEPLQKKLQKAVQTGAIPRSFEFADRVAAAEQAGLLSADEARMLNDFEKLRTEIIKVNEFNFDFTEVIA</sequence>
<dbReference type="PANTHER" id="PTHR48083">
    <property type="entry name" value="MEDIUM-CHAIN SPECIFIC ACYL-COA DEHYDROGENASE, MITOCHONDRIAL-RELATED"/>
    <property type="match status" value="1"/>
</dbReference>
<evidence type="ECO:0000256" key="9">
    <source>
        <dbReference type="ARBA" id="ARBA00022832"/>
    </source>
</evidence>
<dbReference type="Pfam" id="PF00441">
    <property type="entry name" value="Acyl-CoA_dh_1"/>
    <property type="match status" value="1"/>
</dbReference>
<dbReference type="FunFam" id="2.40.110.10:FF:000010">
    <property type="entry name" value="Acyl-CoA dehydrogenase"/>
    <property type="match status" value="1"/>
</dbReference>
<dbReference type="RefSeq" id="WP_232051848.1">
    <property type="nucleotide sequence ID" value="NZ_LR699119.1"/>
</dbReference>
<evidence type="ECO:0000256" key="12">
    <source>
        <dbReference type="ARBA" id="ARBA00047882"/>
    </source>
</evidence>
<dbReference type="GO" id="GO:0050660">
    <property type="term" value="F:flavin adenine dinucleotide binding"/>
    <property type="evidence" value="ECO:0007669"/>
    <property type="project" value="InterPro"/>
</dbReference>